<evidence type="ECO:0000256" key="6">
    <source>
        <dbReference type="SAM" id="Phobius"/>
    </source>
</evidence>
<keyword evidence="5 6" id="KW-0472">Membrane</keyword>
<dbReference type="AlphaFoldDB" id="A0A170PT66"/>
<feature type="transmembrane region" description="Helical" evidence="6">
    <location>
        <begin position="21"/>
        <end position="42"/>
    </location>
</feature>
<proteinExistence type="predicted"/>
<dbReference type="GO" id="GO:0005886">
    <property type="term" value="C:plasma membrane"/>
    <property type="evidence" value="ECO:0007669"/>
    <property type="project" value="UniProtKB-SubCell"/>
</dbReference>
<keyword evidence="4 6" id="KW-1133">Transmembrane helix</keyword>
<organism evidence="7">
    <name type="scientific">hydrothermal vent metagenome</name>
    <dbReference type="NCBI Taxonomy" id="652676"/>
    <lineage>
        <taxon>unclassified sequences</taxon>
        <taxon>metagenomes</taxon>
        <taxon>ecological metagenomes</taxon>
    </lineage>
</organism>
<evidence type="ECO:0000256" key="1">
    <source>
        <dbReference type="ARBA" id="ARBA00004162"/>
    </source>
</evidence>
<dbReference type="EMBL" id="CZQD01000017">
    <property type="protein sequence ID" value="CUS56016.1"/>
    <property type="molecule type" value="Genomic_DNA"/>
</dbReference>
<gene>
    <name evidence="7" type="ORF">MGWOODY_Hyp19</name>
</gene>
<protein>
    <submittedName>
        <fullName evidence="7">Biopolymer transport protein ExbD/TolR</fullName>
    </submittedName>
</protein>
<evidence type="ECO:0000313" key="7">
    <source>
        <dbReference type="EMBL" id="CUS56016.1"/>
    </source>
</evidence>
<dbReference type="InterPro" id="IPR003400">
    <property type="entry name" value="ExbD"/>
</dbReference>
<dbReference type="Gene3D" id="3.30.420.270">
    <property type="match status" value="1"/>
</dbReference>
<evidence type="ECO:0000256" key="2">
    <source>
        <dbReference type="ARBA" id="ARBA00022475"/>
    </source>
</evidence>
<sequence>MARRKRQSMAGGGGAEDDVNLTPMLDVVFILLIFFIVTAQFIKEPGVDIVRPEVDNKAIAKPLAILVAINAESQIYIDKKEVSPDEVSFTLKQMREDNPRGKIVIQADVASEAEVLVDLMETINKLDGSTVIDVSASRE</sequence>
<keyword evidence="2" id="KW-1003">Cell membrane</keyword>
<accession>A0A170PT66</accession>
<reference evidence="7" key="1">
    <citation type="submission" date="2015-10" db="EMBL/GenBank/DDBJ databases">
        <authorList>
            <person name="Gilbert D.G."/>
        </authorList>
    </citation>
    <scope>NUCLEOTIDE SEQUENCE</scope>
</reference>
<dbReference type="PANTHER" id="PTHR30558">
    <property type="entry name" value="EXBD MEMBRANE COMPONENT OF PMF-DRIVEN MACROMOLECULE IMPORT SYSTEM"/>
    <property type="match status" value="1"/>
</dbReference>
<dbReference type="Pfam" id="PF02472">
    <property type="entry name" value="ExbD"/>
    <property type="match status" value="1"/>
</dbReference>
<comment type="subcellular location">
    <subcellularLocation>
        <location evidence="1">Cell membrane</location>
        <topology evidence="1">Single-pass membrane protein</topology>
    </subcellularLocation>
</comment>
<evidence type="ECO:0000256" key="4">
    <source>
        <dbReference type="ARBA" id="ARBA00022989"/>
    </source>
</evidence>
<dbReference type="GO" id="GO:0022857">
    <property type="term" value="F:transmembrane transporter activity"/>
    <property type="evidence" value="ECO:0007669"/>
    <property type="project" value="InterPro"/>
</dbReference>
<dbReference type="PANTHER" id="PTHR30558:SF13">
    <property type="entry name" value="BIOPOLYMER TRANSPORT PROTEIN EXBD2"/>
    <property type="match status" value="1"/>
</dbReference>
<evidence type="ECO:0000256" key="5">
    <source>
        <dbReference type="ARBA" id="ARBA00023136"/>
    </source>
</evidence>
<evidence type="ECO:0000256" key="3">
    <source>
        <dbReference type="ARBA" id="ARBA00022692"/>
    </source>
</evidence>
<name>A0A170PT66_9ZZZZ</name>
<keyword evidence="3 6" id="KW-0812">Transmembrane</keyword>